<name>A0AAV2DUE9_9ROSI</name>
<reference evidence="2 3" key="1">
    <citation type="submission" date="2024-04" db="EMBL/GenBank/DDBJ databases">
        <authorList>
            <person name="Fracassetti M."/>
        </authorList>
    </citation>
    <scope>NUCLEOTIDE SEQUENCE [LARGE SCALE GENOMIC DNA]</scope>
</reference>
<dbReference type="EMBL" id="OZ034816">
    <property type="protein sequence ID" value="CAL1377139.1"/>
    <property type="molecule type" value="Genomic_DNA"/>
</dbReference>
<dbReference type="Proteomes" id="UP001497516">
    <property type="component" value="Chromosome 3"/>
</dbReference>
<sequence>MENQTGDALANQYKEWDDEDLAVIFTDEVLECQGGSRLRLVGKLFSEREINKKSISGMINGAWSHFCEPVVRDLLRSRNLFIFVFDTPEEKEKAWAGRPWQVSGCMLQLKQYEEKIRPRSSILTWRISGSMFMGFQIIEEPSTILNLQWLCSNQSTPLT</sequence>
<evidence type="ECO:0000313" key="3">
    <source>
        <dbReference type="Proteomes" id="UP001497516"/>
    </source>
</evidence>
<evidence type="ECO:0000259" key="1">
    <source>
        <dbReference type="Pfam" id="PF14111"/>
    </source>
</evidence>
<protein>
    <recommendedName>
        <fullName evidence="1">DUF4283 domain-containing protein</fullName>
    </recommendedName>
</protein>
<evidence type="ECO:0000313" key="2">
    <source>
        <dbReference type="EMBL" id="CAL1377139.1"/>
    </source>
</evidence>
<accession>A0AAV2DUE9</accession>
<keyword evidence="3" id="KW-1185">Reference proteome</keyword>
<dbReference type="InterPro" id="IPR025558">
    <property type="entry name" value="DUF4283"/>
</dbReference>
<organism evidence="2 3">
    <name type="scientific">Linum trigynum</name>
    <dbReference type="NCBI Taxonomy" id="586398"/>
    <lineage>
        <taxon>Eukaryota</taxon>
        <taxon>Viridiplantae</taxon>
        <taxon>Streptophyta</taxon>
        <taxon>Embryophyta</taxon>
        <taxon>Tracheophyta</taxon>
        <taxon>Spermatophyta</taxon>
        <taxon>Magnoliopsida</taxon>
        <taxon>eudicotyledons</taxon>
        <taxon>Gunneridae</taxon>
        <taxon>Pentapetalae</taxon>
        <taxon>rosids</taxon>
        <taxon>fabids</taxon>
        <taxon>Malpighiales</taxon>
        <taxon>Linaceae</taxon>
        <taxon>Linum</taxon>
    </lineage>
</organism>
<proteinExistence type="predicted"/>
<dbReference type="AlphaFoldDB" id="A0AAV2DUE9"/>
<feature type="domain" description="DUF4283" evidence="1">
    <location>
        <begin position="40"/>
        <end position="118"/>
    </location>
</feature>
<dbReference type="Pfam" id="PF14111">
    <property type="entry name" value="DUF4283"/>
    <property type="match status" value="1"/>
</dbReference>
<gene>
    <name evidence="2" type="ORF">LTRI10_LOCUS18809</name>
</gene>